<evidence type="ECO:0000313" key="2">
    <source>
        <dbReference type="EMBL" id="BFG05196.1"/>
    </source>
</evidence>
<evidence type="ECO:0000256" key="1">
    <source>
        <dbReference type="SAM" id="Phobius"/>
    </source>
</evidence>
<keyword evidence="3" id="KW-1185">Reference proteome</keyword>
<proteinExistence type="predicted"/>
<gene>
    <name evidence="2" type="ORF">DMAD_03987</name>
</gene>
<organism evidence="2 3">
    <name type="scientific">Drosophila madeirensis</name>
    <name type="common">Fruit fly</name>
    <dbReference type="NCBI Taxonomy" id="30013"/>
    <lineage>
        <taxon>Eukaryota</taxon>
        <taxon>Metazoa</taxon>
        <taxon>Ecdysozoa</taxon>
        <taxon>Arthropoda</taxon>
        <taxon>Hexapoda</taxon>
        <taxon>Insecta</taxon>
        <taxon>Pterygota</taxon>
        <taxon>Neoptera</taxon>
        <taxon>Endopterygota</taxon>
        <taxon>Diptera</taxon>
        <taxon>Brachycera</taxon>
        <taxon>Muscomorpha</taxon>
        <taxon>Ephydroidea</taxon>
        <taxon>Drosophilidae</taxon>
        <taxon>Drosophila</taxon>
        <taxon>Sophophora</taxon>
    </lineage>
</organism>
<reference evidence="2 3" key="1">
    <citation type="submission" date="2024-02" db="EMBL/GenBank/DDBJ databases">
        <title>A chromosome-level genome assembly of Drosophila madeirensis, a fruit fly species endemic to Madeira island.</title>
        <authorList>
            <person name="Tomihara K."/>
            <person name="Llopart A."/>
            <person name="Yamamoto D."/>
        </authorList>
    </citation>
    <scope>NUCLEOTIDE SEQUENCE [LARGE SCALE GENOMIC DNA]</scope>
    <source>
        <strain evidence="2 3">RF1</strain>
    </source>
</reference>
<accession>A0AAU9GBU7</accession>
<dbReference type="Gene3D" id="1.20.1070.10">
    <property type="entry name" value="Rhodopsin 7-helix transmembrane proteins"/>
    <property type="match status" value="1"/>
</dbReference>
<dbReference type="EMBL" id="AP029267">
    <property type="protein sequence ID" value="BFG05196.1"/>
    <property type="molecule type" value="Genomic_DNA"/>
</dbReference>
<evidence type="ECO:0000313" key="3">
    <source>
        <dbReference type="Proteomes" id="UP001500889"/>
    </source>
</evidence>
<sequence length="111" mass="12971">MQLFWYLSQYLMFLNAAVNPLIYGFNNENFRRAYSQISCVRRRREAAKLKESSSRSHHCCYCAFMKKHRQETQQQPENVEVDLSKEIATSEPRASTVEGLQVTEIEADGFI</sequence>
<keyword evidence="1" id="KW-0472">Membrane</keyword>
<dbReference type="AlphaFoldDB" id="A0AAU9GBU7"/>
<keyword evidence="2" id="KW-0675">Receptor</keyword>
<keyword evidence="1" id="KW-1133">Transmembrane helix</keyword>
<feature type="transmembrane region" description="Helical" evidence="1">
    <location>
        <begin position="6"/>
        <end position="25"/>
    </location>
</feature>
<dbReference type="Proteomes" id="UP001500889">
    <property type="component" value="Chromosome E"/>
</dbReference>
<name>A0AAU9GBU7_DROMD</name>
<keyword evidence="1" id="KW-0812">Transmembrane</keyword>
<protein>
    <submittedName>
        <fullName evidence="2">Neuropeptide FF receptor 2</fullName>
    </submittedName>
</protein>
<dbReference type="SUPFAM" id="SSF81321">
    <property type="entry name" value="Family A G protein-coupled receptor-like"/>
    <property type="match status" value="1"/>
</dbReference>